<comment type="caution">
    <text evidence="1">The sequence shown here is derived from an EMBL/GenBank/DDBJ whole genome shotgun (WGS) entry which is preliminary data.</text>
</comment>
<organism evidence="1 2">
    <name type="scientific">Liparis tanakae</name>
    <name type="common">Tanaka's snailfish</name>
    <dbReference type="NCBI Taxonomy" id="230148"/>
    <lineage>
        <taxon>Eukaryota</taxon>
        <taxon>Metazoa</taxon>
        <taxon>Chordata</taxon>
        <taxon>Craniata</taxon>
        <taxon>Vertebrata</taxon>
        <taxon>Euteleostomi</taxon>
        <taxon>Actinopterygii</taxon>
        <taxon>Neopterygii</taxon>
        <taxon>Teleostei</taxon>
        <taxon>Neoteleostei</taxon>
        <taxon>Acanthomorphata</taxon>
        <taxon>Eupercaria</taxon>
        <taxon>Perciformes</taxon>
        <taxon>Cottioidei</taxon>
        <taxon>Cottales</taxon>
        <taxon>Liparidae</taxon>
        <taxon>Liparis</taxon>
    </lineage>
</organism>
<evidence type="ECO:0000313" key="2">
    <source>
        <dbReference type="Proteomes" id="UP000314294"/>
    </source>
</evidence>
<dbReference type="AlphaFoldDB" id="A0A4Z2HCA0"/>
<evidence type="ECO:0000313" key="1">
    <source>
        <dbReference type="EMBL" id="TNN62905.1"/>
    </source>
</evidence>
<name>A0A4Z2HCA0_9TELE</name>
<proteinExistence type="predicted"/>
<dbReference type="Proteomes" id="UP000314294">
    <property type="component" value="Unassembled WGS sequence"/>
</dbReference>
<gene>
    <name evidence="1" type="ORF">EYF80_026857</name>
</gene>
<dbReference type="EMBL" id="SRLO01000284">
    <property type="protein sequence ID" value="TNN62905.1"/>
    <property type="molecule type" value="Genomic_DNA"/>
</dbReference>
<keyword evidence="2" id="KW-1185">Reference proteome</keyword>
<accession>A0A4Z2HCA0</accession>
<protein>
    <submittedName>
        <fullName evidence="1">Uncharacterized protein</fullName>
    </submittedName>
</protein>
<sequence length="71" mass="7798">MPIDWASHQGSERTNTGACMLARHVIIPHHRSVDQNVSPCARKVAVVRCRSPSGCSIIRYRRSRTGVSPSG</sequence>
<reference evidence="1 2" key="1">
    <citation type="submission" date="2019-03" db="EMBL/GenBank/DDBJ databases">
        <title>First draft genome of Liparis tanakae, snailfish: a comprehensive survey of snailfish specific genes.</title>
        <authorList>
            <person name="Kim W."/>
            <person name="Song I."/>
            <person name="Jeong J.-H."/>
            <person name="Kim D."/>
            <person name="Kim S."/>
            <person name="Ryu S."/>
            <person name="Song J.Y."/>
            <person name="Lee S.K."/>
        </authorList>
    </citation>
    <scope>NUCLEOTIDE SEQUENCE [LARGE SCALE GENOMIC DNA]</scope>
    <source>
        <tissue evidence="1">Muscle</tissue>
    </source>
</reference>